<proteinExistence type="predicted"/>
<dbReference type="KEGG" id="vg:28802860"/>
<keyword evidence="2" id="KW-1185">Reference proteome</keyword>
<evidence type="ECO:0000313" key="2">
    <source>
        <dbReference type="Proteomes" id="UP000202279"/>
    </source>
</evidence>
<name>A0A160DEN7_9CAUD</name>
<accession>A0A160DEN7</accession>
<dbReference type="Proteomes" id="UP000202279">
    <property type="component" value="Segment"/>
</dbReference>
<dbReference type="GeneID" id="28802860"/>
<dbReference type="EMBL" id="KU998233">
    <property type="protein sequence ID" value="ANA85224.1"/>
    <property type="molecule type" value="Genomic_DNA"/>
</dbReference>
<reference evidence="2" key="1">
    <citation type="submission" date="2016-03" db="EMBL/GenBank/DDBJ databases">
        <authorList>
            <person name="Ploux O."/>
        </authorList>
    </citation>
    <scope>NUCLEOTIDE SEQUENCE [LARGE SCALE GENOMIC DNA]</scope>
</reference>
<dbReference type="RefSeq" id="YP_009276542.1">
    <property type="nucleotide sequence ID" value="NC_030942.1"/>
</dbReference>
<protein>
    <submittedName>
        <fullName evidence="1">Tail assembly chaperone</fullName>
    </submittedName>
</protein>
<dbReference type="OrthoDB" id="5905at10239"/>
<gene>
    <name evidence="1" type="primary">16</name>
    <name evidence="1" type="ORF">PBI_BRITBRAT_16</name>
</gene>
<organism evidence="1 2">
    <name type="scientific">Gordonia phage BritBrat</name>
    <dbReference type="NCBI Taxonomy" id="1838064"/>
    <lineage>
        <taxon>Viruses</taxon>
        <taxon>Duplodnaviria</taxon>
        <taxon>Heunggongvirae</taxon>
        <taxon>Uroviricota</taxon>
        <taxon>Caudoviricetes</taxon>
        <taxon>Britbratvirus</taxon>
        <taxon>Britbratvirus britbrat</taxon>
    </lineage>
</organism>
<sequence length="271" mass="30616">MKITITPAHDPDLMCDFEIPRKTGKPIEFSVIRMEYTPPDKNAEFDAWLQDELKPRPVVDDDGKPVLNEFGNPTFERKTVTDREVTLKMLELCGVAKTTLTQLSKLTNGEILEIWKRWGEASKVNQGGIRRLRELLEGEHGGALWADLWTRGFKPDHAGTVGYSWYDLKTLFEWLPNDGSSALFRSLNPDDWMWASIDSRLLAEIATTASDHRFLTAASLMEEVPSDYWRTRYGPKTQDDPAVVERAAEAESASVKAQQVADEIRAEMAAA</sequence>
<evidence type="ECO:0000313" key="1">
    <source>
        <dbReference type="EMBL" id="ANA85224.1"/>
    </source>
</evidence>